<gene>
    <name evidence="1" type="ORF">ABC228_04015</name>
</gene>
<protein>
    <submittedName>
        <fullName evidence="1">FbpB family small basic protein</fullName>
    </submittedName>
</protein>
<name>A0ABU9XDJ5_9BACI</name>
<dbReference type="EMBL" id="JBDIML010000001">
    <property type="protein sequence ID" value="MEN2766341.1"/>
    <property type="molecule type" value="Genomic_DNA"/>
</dbReference>
<dbReference type="Pfam" id="PF13040">
    <property type="entry name" value="Fur_reg_FbpB"/>
    <property type="match status" value="1"/>
</dbReference>
<proteinExistence type="predicted"/>
<reference evidence="1 2" key="1">
    <citation type="submission" date="2024-05" db="EMBL/GenBank/DDBJ databases">
        <authorList>
            <person name="Haq I."/>
            <person name="Ullah Z."/>
            <person name="Ahmad R."/>
            <person name="Li M."/>
            <person name="Tong Y."/>
        </authorList>
    </citation>
    <scope>NUCLEOTIDE SEQUENCE [LARGE SCALE GENOMIC DNA]</scope>
    <source>
        <strain evidence="1 2">16A2E</strain>
    </source>
</reference>
<organism evidence="1 2">
    <name type="scientific">Ornithinibacillus xuwenensis</name>
    <dbReference type="NCBI Taxonomy" id="3144668"/>
    <lineage>
        <taxon>Bacteria</taxon>
        <taxon>Bacillati</taxon>
        <taxon>Bacillota</taxon>
        <taxon>Bacilli</taxon>
        <taxon>Bacillales</taxon>
        <taxon>Bacillaceae</taxon>
        <taxon>Ornithinibacillus</taxon>
    </lineage>
</organism>
<dbReference type="InterPro" id="IPR025004">
    <property type="entry name" value="SenN/SenS"/>
</dbReference>
<dbReference type="Proteomes" id="UP001444625">
    <property type="component" value="Unassembled WGS sequence"/>
</dbReference>
<evidence type="ECO:0000313" key="1">
    <source>
        <dbReference type="EMBL" id="MEN2766341.1"/>
    </source>
</evidence>
<keyword evidence="2" id="KW-1185">Reference proteome</keyword>
<sequence>MSLKKRLTFEELVQANRQQILEDRIILDRIEENLERKAREVLAKRREA</sequence>
<comment type="caution">
    <text evidence="1">The sequence shown here is derived from an EMBL/GenBank/DDBJ whole genome shotgun (WGS) entry which is preliminary data.</text>
</comment>
<evidence type="ECO:0000313" key="2">
    <source>
        <dbReference type="Proteomes" id="UP001444625"/>
    </source>
</evidence>
<accession>A0ABU9XDJ5</accession>